<evidence type="ECO:0000313" key="3">
    <source>
        <dbReference type="EMBL" id="MBO8448802.1"/>
    </source>
</evidence>
<dbReference type="CDD" id="cd00093">
    <property type="entry name" value="HTH_XRE"/>
    <property type="match status" value="1"/>
</dbReference>
<feature type="domain" description="HTH cro/C1-type" evidence="2">
    <location>
        <begin position="5"/>
        <end position="60"/>
    </location>
</feature>
<accession>A0A9D9HG85</accession>
<dbReference type="SMART" id="SM00530">
    <property type="entry name" value="HTH_XRE"/>
    <property type="match status" value="1"/>
</dbReference>
<feature type="compositionally biased region" description="Basic and acidic residues" evidence="1">
    <location>
        <begin position="98"/>
        <end position="119"/>
    </location>
</feature>
<evidence type="ECO:0000259" key="2">
    <source>
        <dbReference type="PROSITE" id="PS50943"/>
    </source>
</evidence>
<dbReference type="EMBL" id="JADIMQ010000085">
    <property type="protein sequence ID" value="MBO8448802.1"/>
    <property type="molecule type" value="Genomic_DNA"/>
</dbReference>
<dbReference type="InterPro" id="IPR001387">
    <property type="entry name" value="Cro/C1-type_HTH"/>
</dbReference>
<protein>
    <submittedName>
        <fullName evidence="3">Helix-turn-helix transcriptional regulator</fullName>
    </submittedName>
</protein>
<evidence type="ECO:0000313" key="4">
    <source>
        <dbReference type="Proteomes" id="UP000810252"/>
    </source>
</evidence>
<sequence length="161" mass="18121">MKERLEQFLAAENITQAAFADKINVTRSSITHILSGRNKPGYDFFAGLIKNYPSLNMEWLLTGRGRMYKSPENSAGTVRAPLDTVFPSPYAGGTLFAEDERTELRESVPETENRVRELPEDTGDSPAKPDTTPTGPETAPRRKAEKIIIFYDDGTYEEFRK</sequence>
<name>A0A9D9HG85_9BACT</name>
<dbReference type="SUPFAM" id="SSF47413">
    <property type="entry name" value="lambda repressor-like DNA-binding domains"/>
    <property type="match status" value="1"/>
</dbReference>
<dbReference type="InterPro" id="IPR010982">
    <property type="entry name" value="Lambda_DNA-bd_dom_sf"/>
</dbReference>
<dbReference type="PROSITE" id="PS50943">
    <property type="entry name" value="HTH_CROC1"/>
    <property type="match status" value="1"/>
</dbReference>
<dbReference type="AlphaFoldDB" id="A0A9D9HG85"/>
<reference evidence="3" key="1">
    <citation type="submission" date="2020-10" db="EMBL/GenBank/DDBJ databases">
        <authorList>
            <person name="Gilroy R."/>
        </authorList>
    </citation>
    <scope>NUCLEOTIDE SEQUENCE</scope>
    <source>
        <strain evidence="3">20514</strain>
    </source>
</reference>
<dbReference type="Proteomes" id="UP000810252">
    <property type="component" value="Unassembled WGS sequence"/>
</dbReference>
<organism evidence="3 4">
    <name type="scientific">Candidatus Cryptobacteroides merdigallinarum</name>
    <dbReference type="NCBI Taxonomy" id="2840770"/>
    <lineage>
        <taxon>Bacteria</taxon>
        <taxon>Pseudomonadati</taxon>
        <taxon>Bacteroidota</taxon>
        <taxon>Bacteroidia</taxon>
        <taxon>Bacteroidales</taxon>
        <taxon>Candidatus Cryptobacteroides</taxon>
    </lineage>
</organism>
<proteinExistence type="predicted"/>
<gene>
    <name evidence="3" type="ORF">IAC29_05980</name>
</gene>
<feature type="region of interest" description="Disordered" evidence="1">
    <location>
        <begin position="98"/>
        <end position="144"/>
    </location>
</feature>
<dbReference type="Pfam" id="PF01381">
    <property type="entry name" value="HTH_3"/>
    <property type="match status" value="1"/>
</dbReference>
<dbReference type="GO" id="GO:0003677">
    <property type="term" value="F:DNA binding"/>
    <property type="evidence" value="ECO:0007669"/>
    <property type="project" value="InterPro"/>
</dbReference>
<dbReference type="Gene3D" id="1.10.260.40">
    <property type="entry name" value="lambda repressor-like DNA-binding domains"/>
    <property type="match status" value="1"/>
</dbReference>
<reference evidence="3" key="2">
    <citation type="journal article" date="2021" name="PeerJ">
        <title>Extensive microbial diversity within the chicken gut microbiome revealed by metagenomics and culture.</title>
        <authorList>
            <person name="Gilroy R."/>
            <person name="Ravi A."/>
            <person name="Getino M."/>
            <person name="Pursley I."/>
            <person name="Horton D.L."/>
            <person name="Alikhan N.F."/>
            <person name="Baker D."/>
            <person name="Gharbi K."/>
            <person name="Hall N."/>
            <person name="Watson M."/>
            <person name="Adriaenssens E.M."/>
            <person name="Foster-Nyarko E."/>
            <person name="Jarju S."/>
            <person name="Secka A."/>
            <person name="Antonio M."/>
            <person name="Oren A."/>
            <person name="Chaudhuri R.R."/>
            <person name="La Ragione R."/>
            <person name="Hildebrand F."/>
            <person name="Pallen M.J."/>
        </authorList>
    </citation>
    <scope>NUCLEOTIDE SEQUENCE</scope>
    <source>
        <strain evidence="3">20514</strain>
    </source>
</reference>
<evidence type="ECO:0000256" key="1">
    <source>
        <dbReference type="SAM" id="MobiDB-lite"/>
    </source>
</evidence>
<comment type="caution">
    <text evidence="3">The sequence shown here is derived from an EMBL/GenBank/DDBJ whole genome shotgun (WGS) entry which is preliminary data.</text>
</comment>